<organism evidence="1 2">
    <name type="scientific">Albula glossodonta</name>
    <name type="common">roundjaw bonefish</name>
    <dbReference type="NCBI Taxonomy" id="121402"/>
    <lineage>
        <taxon>Eukaryota</taxon>
        <taxon>Metazoa</taxon>
        <taxon>Chordata</taxon>
        <taxon>Craniata</taxon>
        <taxon>Vertebrata</taxon>
        <taxon>Euteleostomi</taxon>
        <taxon>Actinopterygii</taxon>
        <taxon>Neopterygii</taxon>
        <taxon>Teleostei</taxon>
        <taxon>Albuliformes</taxon>
        <taxon>Albulidae</taxon>
        <taxon>Albula</taxon>
    </lineage>
</organism>
<dbReference type="AlphaFoldDB" id="A0A8T2P1C4"/>
<dbReference type="EMBL" id="JAFBMS010000017">
    <property type="protein sequence ID" value="KAG9345546.1"/>
    <property type="molecule type" value="Genomic_DNA"/>
</dbReference>
<gene>
    <name evidence="1" type="ORF">JZ751_008690</name>
</gene>
<evidence type="ECO:0000313" key="2">
    <source>
        <dbReference type="Proteomes" id="UP000824540"/>
    </source>
</evidence>
<protein>
    <submittedName>
        <fullName evidence="1">Uncharacterized protein</fullName>
    </submittedName>
</protein>
<accession>A0A8T2P1C4</accession>
<evidence type="ECO:0000313" key="1">
    <source>
        <dbReference type="EMBL" id="KAG9345546.1"/>
    </source>
</evidence>
<keyword evidence="2" id="KW-1185">Reference proteome</keyword>
<sequence>MPLVLNLGSIEPQGFGQDTHPTHMIRDDMPRLAIKKGSVNAHMKLVGFSTSNKLKQRQDHGWIQTLQENTEHDRRYDCILSGVTLGETKRLACTIVTEERPQGRCALHPVS</sequence>
<proteinExistence type="predicted"/>
<name>A0A8T2P1C4_9TELE</name>
<comment type="caution">
    <text evidence="1">The sequence shown here is derived from an EMBL/GenBank/DDBJ whole genome shotgun (WGS) entry which is preliminary data.</text>
</comment>
<reference evidence="1" key="1">
    <citation type="thesis" date="2021" institute="BYU ScholarsArchive" country="Provo, UT, USA">
        <title>Applications of and Algorithms for Genome Assembly and Genomic Analyses with an Emphasis on Marine Teleosts.</title>
        <authorList>
            <person name="Pickett B.D."/>
        </authorList>
    </citation>
    <scope>NUCLEOTIDE SEQUENCE</scope>
    <source>
        <strain evidence="1">HI-2016</strain>
    </source>
</reference>
<dbReference type="Proteomes" id="UP000824540">
    <property type="component" value="Unassembled WGS sequence"/>
</dbReference>